<evidence type="ECO:0000313" key="5">
    <source>
        <dbReference type="Proteomes" id="UP000799778"/>
    </source>
</evidence>
<dbReference type="PROSITE" id="PS50297">
    <property type="entry name" value="ANK_REP_REGION"/>
    <property type="match status" value="1"/>
</dbReference>
<dbReference type="EMBL" id="ML978071">
    <property type="protein sequence ID" value="KAF2013582.1"/>
    <property type="molecule type" value="Genomic_DNA"/>
</dbReference>
<dbReference type="SMART" id="SM00248">
    <property type="entry name" value="ANK"/>
    <property type="match status" value="4"/>
</dbReference>
<name>A0A6A5XKC8_9PLEO</name>
<dbReference type="GeneID" id="54290678"/>
<feature type="repeat" description="ANK" evidence="3">
    <location>
        <begin position="271"/>
        <end position="303"/>
    </location>
</feature>
<dbReference type="OrthoDB" id="1722345at2759"/>
<evidence type="ECO:0000256" key="1">
    <source>
        <dbReference type="ARBA" id="ARBA00022737"/>
    </source>
</evidence>
<accession>A0A6A5XKC8</accession>
<dbReference type="AlphaFoldDB" id="A0A6A5XKC8"/>
<gene>
    <name evidence="4" type="ORF">BU24DRAFT_483362</name>
</gene>
<dbReference type="InterPro" id="IPR002110">
    <property type="entry name" value="Ankyrin_rpt"/>
</dbReference>
<proteinExistence type="predicted"/>
<dbReference type="InterPro" id="IPR050745">
    <property type="entry name" value="Multifunctional_regulatory"/>
</dbReference>
<dbReference type="RefSeq" id="XP_033381921.1">
    <property type="nucleotide sequence ID" value="XM_033533281.1"/>
</dbReference>
<evidence type="ECO:0000256" key="2">
    <source>
        <dbReference type="ARBA" id="ARBA00023043"/>
    </source>
</evidence>
<protein>
    <submittedName>
        <fullName evidence="4">Ankyrin</fullName>
    </submittedName>
</protein>
<evidence type="ECO:0000256" key="3">
    <source>
        <dbReference type="PROSITE-ProRule" id="PRU00023"/>
    </source>
</evidence>
<evidence type="ECO:0000313" key="4">
    <source>
        <dbReference type="EMBL" id="KAF2013582.1"/>
    </source>
</evidence>
<dbReference type="Pfam" id="PF00023">
    <property type="entry name" value="Ank"/>
    <property type="match status" value="1"/>
</dbReference>
<dbReference type="SUPFAM" id="SSF48403">
    <property type="entry name" value="Ankyrin repeat"/>
    <property type="match status" value="1"/>
</dbReference>
<keyword evidence="1" id="KW-0677">Repeat</keyword>
<dbReference type="PROSITE" id="PS50088">
    <property type="entry name" value="ANK_REPEAT"/>
    <property type="match status" value="1"/>
</dbReference>
<dbReference type="PANTHER" id="PTHR24189:SF63">
    <property type="entry name" value="ANKYRIN"/>
    <property type="match status" value="1"/>
</dbReference>
<dbReference type="PANTHER" id="PTHR24189">
    <property type="entry name" value="MYOTROPHIN"/>
    <property type="match status" value="1"/>
</dbReference>
<dbReference type="InterPro" id="IPR036770">
    <property type="entry name" value="Ankyrin_rpt-contain_sf"/>
</dbReference>
<keyword evidence="5" id="KW-1185">Reference proteome</keyword>
<dbReference type="Proteomes" id="UP000799778">
    <property type="component" value="Unassembled WGS sequence"/>
</dbReference>
<reference evidence="4" key="1">
    <citation type="journal article" date="2020" name="Stud. Mycol.">
        <title>101 Dothideomycetes genomes: a test case for predicting lifestyles and emergence of pathogens.</title>
        <authorList>
            <person name="Haridas S."/>
            <person name="Albert R."/>
            <person name="Binder M."/>
            <person name="Bloem J."/>
            <person name="Labutti K."/>
            <person name="Salamov A."/>
            <person name="Andreopoulos B."/>
            <person name="Baker S."/>
            <person name="Barry K."/>
            <person name="Bills G."/>
            <person name="Bluhm B."/>
            <person name="Cannon C."/>
            <person name="Castanera R."/>
            <person name="Culley D."/>
            <person name="Daum C."/>
            <person name="Ezra D."/>
            <person name="Gonzalez J."/>
            <person name="Henrissat B."/>
            <person name="Kuo A."/>
            <person name="Liang C."/>
            <person name="Lipzen A."/>
            <person name="Lutzoni F."/>
            <person name="Magnuson J."/>
            <person name="Mondo S."/>
            <person name="Nolan M."/>
            <person name="Ohm R."/>
            <person name="Pangilinan J."/>
            <person name="Park H.-J."/>
            <person name="Ramirez L."/>
            <person name="Alfaro M."/>
            <person name="Sun H."/>
            <person name="Tritt A."/>
            <person name="Yoshinaga Y."/>
            <person name="Zwiers L.-H."/>
            <person name="Turgeon B."/>
            <person name="Goodwin S."/>
            <person name="Spatafora J."/>
            <person name="Crous P."/>
            <person name="Grigoriev I."/>
        </authorList>
    </citation>
    <scope>NUCLEOTIDE SEQUENCE</scope>
    <source>
        <strain evidence="4">CBS 175.79</strain>
    </source>
</reference>
<dbReference type="Gene3D" id="1.25.40.20">
    <property type="entry name" value="Ankyrin repeat-containing domain"/>
    <property type="match status" value="1"/>
</dbReference>
<keyword evidence="2 3" id="KW-0040">ANK repeat</keyword>
<sequence length="339" mass="37382">MTLIDLSTIPSSASSPDWDVPKVTVGRGKHLVTRTSTSTTTVIGRALKELGLEFKTFLASSPSLQELHKFIRPWILPGSNQVQPMVLEWMSYFGSPVIAAKLERFDLVAALLDCGFQFGPGIVTHAVEIAVKTNSPATLEFVLDRGWDINQSIRFDSVPILGQVVDNRALVEWCLSRGADPNGTCARGYTIMQRAASKATLATVKRLIAVGGDISPTSQSAGVVAHAVEGHSEDKNRIPIIEYLLSVGADINAVYLIQEKHDQFCLDYLAMDKTALHVAIHRGDRTLIEYLLVRGADATAKTRNRFTNMRWMDVVEFAEHREHTDLVGLLREVKESVET</sequence>
<organism evidence="4 5">
    <name type="scientific">Aaosphaeria arxii CBS 175.79</name>
    <dbReference type="NCBI Taxonomy" id="1450172"/>
    <lineage>
        <taxon>Eukaryota</taxon>
        <taxon>Fungi</taxon>
        <taxon>Dikarya</taxon>
        <taxon>Ascomycota</taxon>
        <taxon>Pezizomycotina</taxon>
        <taxon>Dothideomycetes</taxon>
        <taxon>Pleosporomycetidae</taxon>
        <taxon>Pleosporales</taxon>
        <taxon>Pleosporales incertae sedis</taxon>
        <taxon>Aaosphaeria</taxon>
    </lineage>
</organism>